<dbReference type="SUPFAM" id="SSF48726">
    <property type="entry name" value="Immunoglobulin"/>
    <property type="match status" value="2"/>
</dbReference>
<dbReference type="OrthoDB" id="9835793at2759"/>
<dbReference type="Proteomes" id="UP000829720">
    <property type="component" value="Unassembled WGS sequence"/>
</dbReference>
<dbReference type="InterPro" id="IPR013783">
    <property type="entry name" value="Ig-like_fold"/>
</dbReference>
<keyword evidence="5" id="KW-0812">Transmembrane</keyword>
<evidence type="ECO:0000256" key="3">
    <source>
        <dbReference type="ARBA" id="ARBA00023136"/>
    </source>
</evidence>
<organism evidence="8 9">
    <name type="scientific">Albula goreensis</name>
    <dbReference type="NCBI Taxonomy" id="1534307"/>
    <lineage>
        <taxon>Eukaryota</taxon>
        <taxon>Metazoa</taxon>
        <taxon>Chordata</taxon>
        <taxon>Craniata</taxon>
        <taxon>Vertebrata</taxon>
        <taxon>Euteleostomi</taxon>
        <taxon>Actinopterygii</taxon>
        <taxon>Neopterygii</taxon>
        <taxon>Teleostei</taxon>
        <taxon>Albuliformes</taxon>
        <taxon>Albulidae</taxon>
        <taxon>Albula</taxon>
    </lineage>
</organism>
<evidence type="ECO:0000256" key="4">
    <source>
        <dbReference type="ARBA" id="ARBA00023180"/>
    </source>
</evidence>
<dbReference type="AlphaFoldDB" id="A0A8T3CVS8"/>
<protein>
    <recommendedName>
        <fullName evidence="7">Ig-like domain-containing protein</fullName>
    </recommendedName>
</protein>
<dbReference type="InterPro" id="IPR015631">
    <property type="entry name" value="CD2/SLAM_rcpt"/>
</dbReference>
<evidence type="ECO:0000313" key="9">
    <source>
        <dbReference type="Proteomes" id="UP000829720"/>
    </source>
</evidence>
<reference evidence="8" key="1">
    <citation type="submission" date="2021-01" db="EMBL/GenBank/DDBJ databases">
        <authorList>
            <person name="Zahm M."/>
            <person name="Roques C."/>
            <person name="Cabau C."/>
            <person name="Klopp C."/>
            <person name="Donnadieu C."/>
            <person name="Jouanno E."/>
            <person name="Lampietro C."/>
            <person name="Louis A."/>
            <person name="Herpin A."/>
            <person name="Echchiki A."/>
            <person name="Berthelot C."/>
            <person name="Parey E."/>
            <person name="Roest-Crollius H."/>
            <person name="Braasch I."/>
            <person name="Postlethwait J."/>
            <person name="Bobe J."/>
            <person name="Montfort J."/>
            <person name="Bouchez O."/>
            <person name="Begum T."/>
            <person name="Mejri S."/>
            <person name="Adams A."/>
            <person name="Chen W.-J."/>
            <person name="Guiguen Y."/>
        </authorList>
    </citation>
    <scope>NUCLEOTIDE SEQUENCE</scope>
    <source>
        <tissue evidence="8">Blood</tissue>
    </source>
</reference>
<dbReference type="PANTHER" id="PTHR12080">
    <property type="entry name" value="SIGNALING LYMPHOCYTIC ACTIVATION MOLECULE"/>
    <property type="match status" value="1"/>
</dbReference>
<proteinExistence type="predicted"/>
<keyword evidence="5" id="KW-1133">Transmembrane helix</keyword>
<dbReference type="Gene3D" id="2.60.40.10">
    <property type="entry name" value="Immunoglobulins"/>
    <property type="match status" value="2"/>
</dbReference>
<name>A0A8T3CVS8_9TELE</name>
<feature type="transmembrane region" description="Helical" evidence="5">
    <location>
        <begin position="238"/>
        <end position="264"/>
    </location>
</feature>
<keyword evidence="9" id="KW-1185">Reference proteome</keyword>
<accession>A0A8T3CVS8</accession>
<dbReference type="PANTHER" id="PTHR12080:SF59">
    <property type="entry name" value="HEPATIC AND GLIAL CELL ADHESION MOLECULE"/>
    <property type="match status" value="1"/>
</dbReference>
<feature type="signal peptide" evidence="6">
    <location>
        <begin position="1"/>
        <end position="21"/>
    </location>
</feature>
<evidence type="ECO:0000313" key="8">
    <source>
        <dbReference type="EMBL" id="KAI1887860.1"/>
    </source>
</evidence>
<feature type="domain" description="Ig-like" evidence="7">
    <location>
        <begin position="37"/>
        <end position="125"/>
    </location>
</feature>
<dbReference type="InterPro" id="IPR007110">
    <property type="entry name" value="Ig-like_dom"/>
</dbReference>
<feature type="domain" description="Ig-like" evidence="7">
    <location>
        <begin position="126"/>
        <end position="224"/>
    </location>
</feature>
<dbReference type="InterPro" id="IPR036179">
    <property type="entry name" value="Ig-like_dom_sf"/>
</dbReference>
<comment type="caution">
    <text evidence="8">The sequence shown here is derived from an EMBL/GenBank/DDBJ whole genome shotgun (WGS) entry which is preliminary data.</text>
</comment>
<evidence type="ECO:0000256" key="6">
    <source>
        <dbReference type="SAM" id="SignalP"/>
    </source>
</evidence>
<comment type="subcellular location">
    <subcellularLocation>
        <location evidence="1">Membrane</location>
    </subcellularLocation>
</comment>
<evidence type="ECO:0000256" key="5">
    <source>
        <dbReference type="SAM" id="Phobius"/>
    </source>
</evidence>
<dbReference type="GO" id="GO:0005911">
    <property type="term" value="C:cell-cell junction"/>
    <property type="evidence" value="ECO:0007669"/>
    <property type="project" value="TreeGrafter"/>
</dbReference>
<dbReference type="EMBL" id="JAERUA010000018">
    <property type="protein sequence ID" value="KAI1887860.1"/>
    <property type="molecule type" value="Genomic_DNA"/>
</dbReference>
<keyword evidence="3 5" id="KW-0472">Membrane</keyword>
<keyword evidence="2 6" id="KW-0732">Signal</keyword>
<dbReference type="CDD" id="cd00096">
    <property type="entry name" value="Ig"/>
    <property type="match status" value="2"/>
</dbReference>
<sequence length="289" mass="31330">MDCIPVWVFLLCLTAVSVSSAQPVELNLRVGDTVTFPTAVHNEGSLMHAGKLYNLTVYISVTTPHISVSGNKVHPTLVCTVDGGTQVTLSFYREGKTHHLVNSAPSLKLSQPVTENGTYTCEAKNPISTEKTSITVGNHWTVHVSAPHISVIRNEYPCSLLCTVERGTQVTLAWYRKGEEESFVSSLVSNTPHVYLPQTVYESGTYTCEAVNSVSRERSSVTVGKKCAVNVRSCSDSWIIGLIVIGMFIIIGAILASVGIMACINPKFNEGLRRLLGGEEDTLEVNNGE</sequence>
<dbReference type="PROSITE" id="PS50835">
    <property type="entry name" value="IG_LIKE"/>
    <property type="match status" value="2"/>
</dbReference>
<keyword evidence="4" id="KW-0325">Glycoprotein</keyword>
<evidence type="ECO:0000256" key="1">
    <source>
        <dbReference type="ARBA" id="ARBA00004370"/>
    </source>
</evidence>
<evidence type="ECO:0000259" key="7">
    <source>
        <dbReference type="PROSITE" id="PS50835"/>
    </source>
</evidence>
<feature type="chain" id="PRO_5035764630" description="Ig-like domain-containing protein" evidence="6">
    <location>
        <begin position="22"/>
        <end position="289"/>
    </location>
</feature>
<gene>
    <name evidence="8" type="ORF">AGOR_G00194850</name>
</gene>
<dbReference type="GO" id="GO:0016020">
    <property type="term" value="C:membrane"/>
    <property type="evidence" value="ECO:0007669"/>
    <property type="project" value="UniProtKB-SubCell"/>
</dbReference>
<evidence type="ECO:0000256" key="2">
    <source>
        <dbReference type="ARBA" id="ARBA00022729"/>
    </source>
</evidence>